<organism evidence="1 2">
    <name type="scientific">Paragonimus heterotremus</name>
    <dbReference type="NCBI Taxonomy" id="100268"/>
    <lineage>
        <taxon>Eukaryota</taxon>
        <taxon>Metazoa</taxon>
        <taxon>Spiralia</taxon>
        <taxon>Lophotrochozoa</taxon>
        <taxon>Platyhelminthes</taxon>
        <taxon>Trematoda</taxon>
        <taxon>Digenea</taxon>
        <taxon>Plagiorchiida</taxon>
        <taxon>Troglotremata</taxon>
        <taxon>Troglotrematidae</taxon>
        <taxon>Paragonimus</taxon>
    </lineage>
</organism>
<dbReference type="Proteomes" id="UP000748531">
    <property type="component" value="Unassembled WGS sequence"/>
</dbReference>
<reference evidence="1" key="1">
    <citation type="submission" date="2019-05" db="EMBL/GenBank/DDBJ databases">
        <title>Annotation for the trematode Paragonimus heterotremus.</title>
        <authorList>
            <person name="Choi Y.-J."/>
        </authorList>
    </citation>
    <scope>NUCLEOTIDE SEQUENCE</scope>
    <source>
        <strain evidence="1">LC</strain>
    </source>
</reference>
<keyword evidence="2" id="KW-1185">Reference proteome</keyword>
<name>A0A8J4SQF9_9TREM</name>
<sequence>MSIRYAGWEPPSTTRRRTFFGLRLDYLTAKFCGNFGFIVGAVNHPCGCALGSSLCDFVSFKVSPSQGS</sequence>
<dbReference type="EMBL" id="LUCH01009388">
    <property type="protein sequence ID" value="KAF5396041.1"/>
    <property type="molecule type" value="Genomic_DNA"/>
</dbReference>
<dbReference type="AlphaFoldDB" id="A0A8J4SQF9"/>
<comment type="caution">
    <text evidence="1">The sequence shown here is derived from an EMBL/GenBank/DDBJ whole genome shotgun (WGS) entry which is preliminary data.</text>
</comment>
<protein>
    <submittedName>
        <fullName evidence="1">Uncharacterized protein</fullName>
    </submittedName>
</protein>
<evidence type="ECO:0000313" key="2">
    <source>
        <dbReference type="Proteomes" id="UP000748531"/>
    </source>
</evidence>
<proteinExistence type="predicted"/>
<evidence type="ECO:0000313" key="1">
    <source>
        <dbReference type="EMBL" id="KAF5396041.1"/>
    </source>
</evidence>
<gene>
    <name evidence="1" type="ORF">PHET_11225</name>
</gene>
<accession>A0A8J4SQF9</accession>